<protein>
    <submittedName>
        <fullName evidence="1">Uncharacterized protein</fullName>
    </submittedName>
</protein>
<accession>A0ABN0VHQ4</accession>
<sequence>MDEDFLNVLIDATADTRVKLVTADEARAIMVLLGALEDCAGSRDVRLAATEMRSRLGSRLASPAATRP</sequence>
<dbReference type="Proteomes" id="UP001501867">
    <property type="component" value="Unassembled WGS sequence"/>
</dbReference>
<reference evidence="1 2" key="1">
    <citation type="journal article" date="2019" name="Int. J. Syst. Evol. Microbiol.">
        <title>The Global Catalogue of Microorganisms (GCM) 10K type strain sequencing project: providing services to taxonomists for standard genome sequencing and annotation.</title>
        <authorList>
            <consortium name="The Broad Institute Genomics Platform"/>
            <consortium name="The Broad Institute Genome Sequencing Center for Infectious Disease"/>
            <person name="Wu L."/>
            <person name="Ma J."/>
        </authorList>
    </citation>
    <scope>NUCLEOTIDE SEQUENCE [LARGE SCALE GENOMIC DNA]</scope>
    <source>
        <strain evidence="1 2">JCM 4505</strain>
    </source>
</reference>
<comment type="caution">
    <text evidence="1">The sequence shown here is derived from an EMBL/GenBank/DDBJ whole genome shotgun (WGS) entry which is preliminary data.</text>
</comment>
<evidence type="ECO:0000313" key="1">
    <source>
        <dbReference type="EMBL" id="GAA0300937.1"/>
    </source>
</evidence>
<organism evidence="1 2">
    <name type="scientific">Streptomyces polychromogenes</name>
    <dbReference type="NCBI Taxonomy" id="67342"/>
    <lineage>
        <taxon>Bacteria</taxon>
        <taxon>Bacillati</taxon>
        <taxon>Actinomycetota</taxon>
        <taxon>Actinomycetes</taxon>
        <taxon>Kitasatosporales</taxon>
        <taxon>Streptomycetaceae</taxon>
        <taxon>Streptomyces</taxon>
    </lineage>
</organism>
<dbReference type="EMBL" id="BAAABV010000021">
    <property type="protein sequence ID" value="GAA0300937.1"/>
    <property type="molecule type" value="Genomic_DNA"/>
</dbReference>
<gene>
    <name evidence="1" type="ORF">GCM10010302_44400</name>
</gene>
<keyword evidence="2" id="KW-1185">Reference proteome</keyword>
<name>A0ABN0VHQ4_9ACTN</name>
<evidence type="ECO:0000313" key="2">
    <source>
        <dbReference type="Proteomes" id="UP001501867"/>
    </source>
</evidence>
<dbReference type="RefSeq" id="WP_344162255.1">
    <property type="nucleotide sequence ID" value="NZ_BAAABV010000021.1"/>
</dbReference>
<proteinExistence type="predicted"/>